<feature type="domain" description="Dynein heavy chain tail" evidence="2">
    <location>
        <begin position="42"/>
        <end position="414"/>
    </location>
</feature>
<reference evidence="4" key="1">
    <citation type="journal article" date="2018" name="Nat. Microbiol.">
        <title>Leveraging single-cell genomics to expand the fungal tree of life.</title>
        <authorList>
            <person name="Ahrendt S.R."/>
            <person name="Quandt C.A."/>
            <person name="Ciobanu D."/>
            <person name="Clum A."/>
            <person name="Salamov A."/>
            <person name="Andreopoulos B."/>
            <person name="Cheng J.F."/>
            <person name="Woyke T."/>
            <person name="Pelin A."/>
            <person name="Henrissat B."/>
            <person name="Reynolds N.K."/>
            <person name="Benny G.L."/>
            <person name="Smith M.E."/>
            <person name="James T.Y."/>
            <person name="Grigoriev I.V."/>
        </authorList>
    </citation>
    <scope>NUCLEOTIDE SEQUENCE [LARGE SCALE GENOMIC DNA]</scope>
    <source>
        <strain evidence="4">ATCC 52028</strain>
    </source>
</reference>
<accession>A0A4P9WRS7</accession>
<evidence type="ECO:0000313" key="4">
    <source>
        <dbReference type="Proteomes" id="UP000268535"/>
    </source>
</evidence>
<proteinExistence type="inferred from homology"/>
<dbReference type="Proteomes" id="UP000268535">
    <property type="component" value="Unassembled WGS sequence"/>
</dbReference>
<dbReference type="AlphaFoldDB" id="A0A4P9WRS7"/>
<dbReference type="PANTHER" id="PTHR46532:SF4">
    <property type="entry name" value="AAA+ ATPASE DOMAIN-CONTAINING PROTEIN"/>
    <property type="match status" value="1"/>
</dbReference>
<feature type="non-terminal residue" evidence="3">
    <location>
        <position position="1"/>
    </location>
</feature>
<name>A0A4P9WRS7_9FUNG</name>
<dbReference type="GO" id="GO:0005858">
    <property type="term" value="C:axonemal dynein complex"/>
    <property type="evidence" value="ECO:0007669"/>
    <property type="project" value="TreeGrafter"/>
</dbReference>
<comment type="similarity">
    <text evidence="1">Belongs to the dynein heavy chain family.</text>
</comment>
<protein>
    <recommendedName>
        <fullName evidence="2">Dynein heavy chain tail domain-containing protein</fullName>
    </recommendedName>
</protein>
<sequence>VGDLDIARVNLADSIRLRPVDLEPTRHVDVTNPVSLTGEPLSTLENAVIEWCKQMEQVLAESEQMRKEADDIGPNAELAHWKARMVKFNSITDQLISPDCRRVIALLTAAKSRNLLKSWKELVDRVTDAANESKDNVKYLYTLERFYEPLYRTDPLDMIPAIPALINAIKMIYGISRYYNTSERMTSLFVKVTNQMITSCKDYICLDGSNLWQQDRERLSTKLTNCLRLNDAYQVCFHDVKRQLQETPGAKQFDFSEMYIFGKLDAFCKRITKLMDMFTIIERFDQLGQLEIEGVESITKRFTMVIGSLQRKPYDMLDHRKMEYDFDYAAFKKQVVDLEVQLQQLMNQLFENMTNTERSLTLLQRFRQIKDLPLDLDSKVQAVFVHYTRKDLEAVRKLYIKHKDKPPIPRNMPP</sequence>
<dbReference type="PANTHER" id="PTHR46532">
    <property type="entry name" value="MALE FERTILITY FACTOR KL5"/>
    <property type="match status" value="1"/>
</dbReference>
<dbReference type="GO" id="GO:0045505">
    <property type="term" value="F:dynein intermediate chain binding"/>
    <property type="evidence" value="ECO:0007669"/>
    <property type="project" value="InterPro"/>
</dbReference>
<evidence type="ECO:0000256" key="1">
    <source>
        <dbReference type="ARBA" id="ARBA00008887"/>
    </source>
</evidence>
<dbReference type="Pfam" id="PF08385">
    <property type="entry name" value="DHC_N1"/>
    <property type="match status" value="1"/>
</dbReference>
<dbReference type="GO" id="GO:0051959">
    <property type="term" value="F:dynein light intermediate chain binding"/>
    <property type="evidence" value="ECO:0007669"/>
    <property type="project" value="InterPro"/>
</dbReference>
<evidence type="ECO:0000313" key="3">
    <source>
        <dbReference type="EMBL" id="RKO95889.1"/>
    </source>
</evidence>
<gene>
    <name evidence="3" type="ORF">CAUPRSCDRAFT_12411</name>
</gene>
<feature type="non-terminal residue" evidence="3">
    <location>
        <position position="414"/>
    </location>
</feature>
<dbReference type="InterPro" id="IPR026983">
    <property type="entry name" value="DHC"/>
</dbReference>
<organism evidence="3 4">
    <name type="scientific">Caulochytrium protostelioides</name>
    <dbReference type="NCBI Taxonomy" id="1555241"/>
    <lineage>
        <taxon>Eukaryota</taxon>
        <taxon>Fungi</taxon>
        <taxon>Fungi incertae sedis</taxon>
        <taxon>Chytridiomycota</taxon>
        <taxon>Chytridiomycota incertae sedis</taxon>
        <taxon>Chytridiomycetes</taxon>
        <taxon>Caulochytriales</taxon>
        <taxon>Caulochytriaceae</taxon>
        <taxon>Caulochytrium</taxon>
    </lineage>
</organism>
<dbReference type="EMBL" id="ML010733">
    <property type="protein sequence ID" value="RKO95889.1"/>
    <property type="molecule type" value="Genomic_DNA"/>
</dbReference>
<dbReference type="InterPro" id="IPR013594">
    <property type="entry name" value="Dynein_heavy_tail"/>
</dbReference>
<dbReference type="GO" id="GO:0007018">
    <property type="term" value="P:microtubule-based movement"/>
    <property type="evidence" value="ECO:0007669"/>
    <property type="project" value="InterPro"/>
</dbReference>
<evidence type="ECO:0000259" key="2">
    <source>
        <dbReference type="Pfam" id="PF08385"/>
    </source>
</evidence>